<sequence>MNSNGTRWLFRYDNIHNSSVAYAYDYAFYIVRQAANEKNPSPVPHAAKLENFASASAPQTNVENHSIAPLANAAAVAEGPGKSFVSLVTSWSGMNY</sequence>
<organism evidence="1 2">
    <name type="scientific">Persea americana</name>
    <name type="common">Avocado</name>
    <dbReference type="NCBI Taxonomy" id="3435"/>
    <lineage>
        <taxon>Eukaryota</taxon>
        <taxon>Viridiplantae</taxon>
        <taxon>Streptophyta</taxon>
        <taxon>Embryophyta</taxon>
        <taxon>Tracheophyta</taxon>
        <taxon>Spermatophyta</taxon>
        <taxon>Magnoliopsida</taxon>
        <taxon>Magnoliidae</taxon>
        <taxon>Laurales</taxon>
        <taxon>Lauraceae</taxon>
        <taxon>Persea</taxon>
    </lineage>
</organism>
<proteinExistence type="predicted"/>
<dbReference type="Proteomes" id="UP001234297">
    <property type="component" value="Chromosome 10"/>
</dbReference>
<evidence type="ECO:0000313" key="1">
    <source>
        <dbReference type="EMBL" id="KAJ8622325.1"/>
    </source>
</evidence>
<reference evidence="1 2" key="1">
    <citation type="journal article" date="2022" name="Hortic Res">
        <title>A haplotype resolved chromosomal level avocado genome allows analysis of novel avocado genes.</title>
        <authorList>
            <person name="Nath O."/>
            <person name="Fletcher S.J."/>
            <person name="Hayward A."/>
            <person name="Shaw L.M."/>
            <person name="Masouleh A.K."/>
            <person name="Furtado A."/>
            <person name="Henry R.J."/>
            <person name="Mitter N."/>
        </authorList>
    </citation>
    <scope>NUCLEOTIDE SEQUENCE [LARGE SCALE GENOMIC DNA]</scope>
    <source>
        <strain evidence="2">cv. Hass</strain>
    </source>
</reference>
<dbReference type="EMBL" id="CM056818">
    <property type="protein sequence ID" value="KAJ8622325.1"/>
    <property type="molecule type" value="Genomic_DNA"/>
</dbReference>
<gene>
    <name evidence="1" type="ORF">MRB53_030854</name>
</gene>
<comment type="caution">
    <text evidence="1">The sequence shown here is derived from an EMBL/GenBank/DDBJ whole genome shotgun (WGS) entry which is preliminary data.</text>
</comment>
<protein>
    <submittedName>
        <fullName evidence="1">Uncharacterized protein</fullName>
    </submittedName>
</protein>
<accession>A0ACC2KN05</accession>
<evidence type="ECO:0000313" key="2">
    <source>
        <dbReference type="Proteomes" id="UP001234297"/>
    </source>
</evidence>
<name>A0ACC2KN05_PERAE</name>
<keyword evidence="2" id="KW-1185">Reference proteome</keyword>